<feature type="compositionally biased region" description="Polar residues" evidence="3">
    <location>
        <begin position="26"/>
        <end position="37"/>
    </location>
</feature>
<evidence type="ECO:0000313" key="7">
    <source>
        <dbReference type="Proteomes" id="UP001519343"/>
    </source>
</evidence>
<keyword evidence="7" id="KW-1185">Reference proteome</keyword>
<evidence type="ECO:0000259" key="5">
    <source>
        <dbReference type="Pfam" id="PF13407"/>
    </source>
</evidence>
<dbReference type="PANTHER" id="PTHR30036:SF7">
    <property type="entry name" value="ABC TRANSPORTER PERIPLASMIC-BINDING PROTEIN YPHF"/>
    <property type="match status" value="1"/>
</dbReference>
<evidence type="ECO:0000256" key="1">
    <source>
        <dbReference type="ARBA" id="ARBA00004196"/>
    </source>
</evidence>
<dbReference type="PANTHER" id="PTHR30036">
    <property type="entry name" value="D-XYLOSE-BINDING PERIPLASMIC PROTEIN"/>
    <property type="match status" value="1"/>
</dbReference>
<dbReference type="Pfam" id="PF13407">
    <property type="entry name" value="Peripla_BP_4"/>
    <property type="match status" value="1"/>
</dbReference>
<reference evidence="6 7" key="1">
    <citation type="submission" date="2021-03" db="EMBL/GenBank/DDBJ databases">
        <title>Genomic Encyclopedia of Type Strains, Phase IV (KMG-IV): sequencing the most valuable type-strain genomes for metagenomic binning, comparative biology and taxonomic classification.</title>
        <authorList>
            <person name="Goeker M."/>
        </authorList>
    </citation>
    <scope>NUCLEOTIDE SEQUENCE [LARGE SCALE GENOMIC DNA]</scope>
    <source>
        <strain evidence="6 7">DSM 24738</strain>
    </source>
</reference>
<sequence>MLKKHWLTGLIMVLAFSLTGCSSVVTTSDSKNSQPPSKESAAPGKDQASEKKYKFAVVPAGVHPFFEPMEGAAQQAAKDFGFPEVTYQSPQKWNQTEQNVILDGLVAKGYTGIAMFPADPVASNEEISKIVKQGIPVIAVGGSPAEPTDTLFTLATDVYESAYQATQHLIKSMGDKGNIVHLTGLITDPNTQLRIKAVETAVSEHPDVKLIQTISDIDAAEPAQNAISSLLAAKRSELDGIVATAYIPSATVARQFKQLGENRIKAILIDTDQSVLDGIKEGYIEGTMSQNPWGMAYIASYTLKLLEDGYTWKDDAPYFINAGTFLVNKENIDNYDDLVDQTTKDILKDWETKYLNAPK</sequence>
<comment type="caution">
    <text evidence="6">The sequence shown here is derived from an EMBL/GenBank/DDBJ whole genome shotgun (WGS) entry which is preliminary data.</text>
</comment>
<comment type="subcellular location">
    <subcellularLocation>
        <location evidence="1">Cell envelope</location>
    </subcellularLocation>
</comment>
<accession>A0ABS4GST4</accession>
<name>A0ABS4GST4_9BACL</name>
<feature type="region of interest" description="Disordered" evidence="3">
    <location>
        <begin position="26"/>
        <end position="48"/>
    </location>
</feature>
<proteinExistence type="inferred from homology"/>
<protein>
    <submittedName>
        <fullName evidence="6">Ribose transport system substrate-binding protein</fullName>
    </submittedName>
</protein>
<evidence type="ECO:0000256" key="2">
    <source>
        <dbReference type="ARBA" id="ARBA00007639"/>
    </source>
</evidence>
<dbReference type="Gene3D" id="3.40.50.2300">
    <property type="match status" value="2"/>
</dbReference>
<feature type="chain" id="PRO_5045567258" evidence="4">
    <location>
        <begin position="23"/>
        <end position="359"/>
    </location>
</feature>
<feature type="signal peptide" evidence="4">
    <location>
        <begin position="1"/>
        <end position="22"/>
    </location>
</feature>
<dbReference type="InterPro" id="IPR028082">
    <property type="entry name" value="Peripla_BP_I"/>
</dbReference>
<dbReference type="EMBL" id="JAGGKT010000010">
    <property type="protein sequence ID" value="MBP1933306.1"/>
    <property type="molecule type" value="Genomic_DNA"/>
</dbReference>
<dbReference type="RefSeq" id="WP_209811315.1">
    <property type="nucleotide sequence ID" value="NZ_JAGGKT010000010.1"/>
</dbReference>
<evidence type="ECO:0000256" key="3">
    <source>
        <dbReference type="SAM" id="MobiDB-lite"/>
    </source>
</evidence>
<evidence type="ECO:0000313" key="6">
    <source>
        <dbReference type="EMBL" id="MBP1933306.1"/>
    </source>
</evidence>
<dbReference type="InterPro" id="IPR025997">
    <property type="entry name" value="SBP_2_dom"/>
</dbReference>
<dbReference type="SUPFAM" id="SSF53822">
    <property type="entry name" value="Periplasmic binding protein-like I"/>
    <property type="match status" value="1"/>
</dbReference>
<dbReference type="PROSITE" id="PS51257">
    <property type="entry name" value="PROKAR_LIPOPROTEIN"/>
    <property type="match status" value="1"/>
</dbReference>
<dbReference type="Proteomes" id="UP001519343">
    <property type="component" value="Unassembled WGS sequence"/>
</dbReference>
<dbReference type="InterPro" id="IPR050555">
    <property type="entry name" value="Bact_Solute-Bind_Prot2"/>
</dbReference>
<keyword evidence="4" id="KW-0732">Signal</keyword>
<evidence type="ECO:0000256" key="4">
    <source>
        <dbReference type="SAM" id="SignalP"/>
    </source>
</evidence>
<gene>
    <name evidence="6" type="ORF">J2Z37_003319</name>
</gene>
<feature type="domain" description="Periplasmic binding protein" evidence="5">
    <location>
        <begin position="57"/>
        <end position="309"/>
    </location>
</feature>
<organism evidence="6 7">
    <name type="scientific">Ammoniphilus resinae</name>
    <dbReference type="NCBI Taxonomy" id="861532"/>
    <lineage>
        <taxon>Bacteria</taxon>
        <taxon>Bacillati</taxon>
        <taxon>Bacillota</taxon>
        <taxon>Bacilli</taxon>
        <taxon>Bacillales</taxon>
        <taxon>Paenibacillaceae</taxon>
        <taxon>Aneurinibacillus group</taxon>
        <taxon>Ammoniphilus</taxon>
    </lineage>
</organism>
<comment type="similarity">
    <text evidence="2">Belongs to the bacterial solute-binding protein 2 family.</text>
</comment>